<evidence type="ECO:0000313" key="3">
    <source>
        <dbReference type="Proteomes" id="UP000233180"/>
    </source>
</evidence>
<name>A0A2K6L6U2_RHIBE</name>
<evidence type="ECO:0000256" key="1">
    <source>
        <dbReference type="SAM" id="MobiDB-lite"/>
    </source>
</evidence>
<feature type="region of interest" description="Disordered" evidence="1">
    <location>
        <begin position="1"/>
        <end position="24"/>
    </location>
</feature>
<accession>A0A2K6L6U2</accession>
<dbReference type="Proteomes" id="UP000233180">
    <property type="component" value="Unassembled WGS sequence"/>
</dbReference>
<feature type="compositionally biased region" description="Basic residues" evidence="1">
    <location>
        <begin position="1"/>
        <end position="17"/>
    </location>
</feature>
<dbReference type="AlphaFoldDB" id="A0A2K6L6U2"/>
<reference evidence="2" key="2">
    <citation type="submission" date="2025-08" db="UniProtKB">
        <authorList>
            <consortium name="Ensembl"/>
        </authorList>
    </citation>
    <scope>IDENTIFICATION</scope>
</reference>
<dbReference type="STRING" id="61621.ENSRBIP00000019255"/>
<dbReference type="Ensembl" id="ENSRBIT00000043125.1">
    <property type="protein sequence ID" value="ENSRBIP00000019255.1"/>
    <property type="gene ID" value="ENSRBIG00000033616.1"/>
</dbReference>
<organism evidence="2 3">
    <name type="scientific">Rhinopithecus bieti</name>
    <name type="common">Black snub-nosed monkey</name>
    <name type="synonym">Pygathrix bieti</name>
    <dbReference type="NCBI Taxonomy" id="61621"/>
    <lineage>
        <taxon>Eukaryota</taxon>
        <taxon>Metazoa</taxon>
        <taxon>Chordata</taxon>
        <taxon>Craniata</taxon>
        <taxon>Vertebrata</taxon>
        <taxon>Euteleostomi</taxon>
        <taxon>Mammalia</taxon>
        <taxon>Eutheria</taxon>
        <taxon>Euarchontoglires</taxon>
        <taxon>Primates</taxon>
        <taxon>Haplorrhini</taxon>
        <taxon>Catarrhini</taxon>
        <taxon>Cercopithecidae</taxon>
        <taxon>Colobinae</taxon>
        <taxon>Rhinopithecus</taxon>
    </lineage>
</organism>
<dbReference type="GeneTree" id="ENSGT00960000190839"/>
<proteinExistence type="predicted"/>
<feature type="compositionally biased region" description="Pro residues" evidence="1">
    <location>
        <begin position="79"/>
        <end position="90"/>
    </location>
</feature>
<keyword evidence="3" id="KW-1185">Reference proteome</keyword>
<sequence length="259" mass="28286">MGRVRNRATAQPRRRKRPADPPAGCAAIAVTGASRAQCPRVQVGVGSHAAAKRWLDRWRRKRRCRRVRKAGPRDRLPSAPSPDPPGPAPSPKELDLGAQRERWETFRKLRGLSCEGAAKVLDTFDTGGCHLRRRSALADLGPGDRILRVVIAACRLCRENQHTPLPSSASRFNAAPGADRHRHLSVRTAPGAHSFLQQVRGAEFHAAVSGPRVYGLARHCPGSEEVGFLVCVLVHSTLDRPFPVTSSQSAPACPREQEQ</sequence>
<dbReference type="OMA" id="CRENQHT"/>
<protein>
    <submittedName>
        <fullName evidence="2">Uncharacterized protein</fullName>
    </submittedName>
</protein>
<reference evidence="2 3" key="1">
    <citation type="submission" date="2016-06" db="EMBL/GenBank/DDBJ databases">
        <title>Genome of Rhinopithecus bieti.</title>
        <authorList>
            <person name="Wu"/>
            <person name="C.-I. and Zhang"/>
            <person name="Y."/>
        </authorList>
    </citation>
    <scope>NUCLEOTIDE SEQUENCE</scope>
</reference>
<feature type="region of interest" description="Disordered" evidence="1">
    <location>
        <begin position="65"/>
        <end position="96"/>
    </location>
</feature>
<evidence type="ECO:0000313" key="2">
    <source>
        <dbReference type="Ensembl" id="ENSRBIP00000019255.1"/>
    </source>
</evidence>
<reference evidence="2" key="3">
    <citation type="submission" date="2025-09" db="UniProtKB">
        <authorList>
            <consortium name="Ensembl"/>
        </authorList>
    </citation>
    <scope>IDENTIFICATION</scope>
</reference>